<dbReference type="Pfam" id="PF07335">
    <property type="entry name" value="Glyco_hydro_75"/>
    <property type="match status" value="1"/>
</dbReference>
<reference evidence="9 10" key="1">
    <citation type="journal article" date="2013" name="Genome Announc.">
        <title>Complete Genome Sequence of Burkholderia sp. Strain RPE64, Bacterial Symbiont of the Bean Bug Riptortus pedestris.</title>
        <authorList>
            <person name="Shibata T.F."/>
            <person name="Maeda T."/>
            <person name="Nikoh N."/>
            <person name="Yamaguchi K."/>
            <person name="Oshima K."/>
            <person name="Hattori M."/>
            <person name="Nishiyama T."/>
            <person name="Hasebe M."/>
            <person name="Fukatsu T."/>
            <person name="Kikuchi Y."/>
            <person name="Shigenobu S."/>
        </authorList>
    </citation>
    <scope>NUCLEOTIDE SEQUENCE [LARGE SCALE GENOMIC DNA]</scope>
    <source>
        <plasmid evidence="9 10">p1</plasmid>
    </source>
</reference>
<keyword evidence="5" id="KW-0119">Carbohydrate metabolism</keyword>
<evidence type="ECO:0000313" key="10">
    <source>
        <dbReference type="Proteomes" id="UP000013966"/>
    </source>
</evidence>
<name>R4WZN3_9BURK</name>
<keyword evidence="6" id="KW-0326">Glycosidase</keyword>
<dbReference type="EMBL" id="AP013061">
    <property type="protein sequence ID" value="BAN27205.1"/>
    <property type="molecule type" value="Genomic_DNA"/>
</dbReference>
<organism evidence="9 10">
    <name type="scientific">Caballeronia insecticola</name>
    <dbReference type="NCBI Taxonomy" id="758793"/>
    <lineage>
        <taxon>Bacteria</taxon>
        <taxon>Pseudomonadati</taxon>
        <taxon>Pseudomonadota</taxon>
        <taxon>Betaproteobacteria</taxon>
        <taxon>Burkholderiales</taxon>
        <taxon>Burkholderiaceae</taxon>
        <taxon>Caballeronia</taxon>
    </lineage>
</organism>
<evidence type="ECO:0000256" key="7">
    <source>
        <dbReference type="ARBA" id="ARBA00023326"/>
    </source>
</evidence>
<dbReference type="KEGG" id="buo:BRPE64_DCDS02690"/>
<keyword evidence="10" id="KW-1185">Reference proteome</keyword>
<comment type="subcellular location">
    <subcellularLocation>
        <location evidence="1">Secreted</location>
    </subcellularLocation>
</comment>
<dbReference type="PANTHER" id="PTHR42061">
    <property type="entry name" value="ENDO-CHITOSANASE"/>
    <property type="match status" value="1"/>
</dbReference>
<reference evidence="9 10" key="2">
    <citation type="journal article" date="2018" name="Int. J. Syst. Evol. Microbiol.">
        <title>Burkholderia insecticola sp. nov., a gut symbiotic bacterium of the bean bug Riptortus pedestris.</title>
        <authorList>
            <person name="Takeshita K."/>
            <person name="Tamaki H."/>
            <person name="Ohbayashi T."/>
            <person name="Meng X.-Y."/>
            <person name="Sone T."/>
            <person name="Mitani Y."/>
            <person name="Peeters C."/>
            <person name="Kikuchi Y."/>
            <person name="Vandamme P."/>
        </authorList>
    </citation>
    <scope>NUCLEOTIDE SEQUENCE [LARGE SCALE GENOMIC DNA]</scope>
    <source>
        <strain evidence="9">RPE64</strain>
        <plasmid evidence="9 10">p1</plasmid>
    </source>
</reference>
<geneLocation type="plasmid" evidence="9 10">
    <name>p1</name>
</geneLocation>
<evidence type="ECO:0000256" key="5">
    <source>
        <dbReference type="ARBA" id="ARBA00023277"/>
    </source>
</evidence>
<dbReference type="Proteomes" id="UP000013966">
    <property type="component" value="Plasmid p1"/>
</dbReference>
<dbReference type="PANTHER" id="PTHR42061:SF6">
    <property type="entry name" value="ENDO-CHITOSANASE"/>
    <property type="match status" value="1"/>
</dbReference>
<keyword evidence="2" id="KW-0964">Secreted</keyword>
<keyword evidence="3 8" id="KW-0732">Signal</keyword>
<proteinExistence type="predicted"/>
<evidence type="ECO:0000256" key="3">
    <source>
        <dbReference type="ARBA" id="ARBA00022729"/>
    </source>
</evidence>
<dbReference type="PATRIC" id="fig|758793.3.peg.5419"/>
<dbReference type="GO" id="GO:0000272">
    <property type="term" value="P:polysaccharide catabolic process"/>
    <property type="evidence" value="ECO:0007669"/>
    <property type="project" value="UniProtKB-KW"/>
</dbReference>
<evidence type="ECO:0000256" key="8">
    <source>
        <dbReference type="SAM" id="SignalP"/>
    </source>
</evidence>
<accession>R4WZN3</accession>
<evidence type="ECO:0000256" key="4">
    <source>
        <dbReference type="ARBA" id="ARBA00022801"/>
    </source>
</evidence>
<keyword evidence="7" id="KW-0624">Polysaccharide degradation</keyword>
<keyword evidence="4" id="KW-0378">Hydrolase</keyword>
<dbReference type="HOGENOM" id="CLU_1010754_0_0_4"/>
<sequence length="275" mass="28558">MSNMSKIVSILAASLMASLVHAEECADIAQRVAQLDFSKAADVRANDHATFTDLYKECDTHNTFGGKALPTFKGRPLKCSTDPNRVASVVQFADKTVAFKAKAAVDADGSPAACGPQKSATDQCQTWFTYGAGSTRHFIDAEQVPFVVVPLDAPSGSISFMKSTGIGKGDLAVVIRGNQCAFGVVGDAGPYFRLGEASVAAHAELGNPQCAGSERPCTRLRGGGGGVGIGSNVTYIVFPHSRPASLTAENIVQVTTAGAKERLEQFLGGNGAASQ</sequence>
<evidence type="ECO:0000256" key="1">
    <source>
        <dbReference type="ARBA" id="ARBA00004613"/>
    </source>
</evidence>
<keyword evidence="9" id="KW-0614">Plasmid</keyword>
<feature type="chain" id="PRO_5004381692" description="Chitosanase (Glycosyl hydrolase group 75)" evidence="8">
    <location>
        <begin position="23"/>
        <end position="275"/>
    </location>
</feature>
<evidence type="ECO:0008006" key="11">
    <source>
        <dbReference type="Google" id="ProtNLM"/>
    </source>
</evidence>
<dbReference type="AlphaFoldDB" id="R4WZN3"/>
<gene>
    <name evidence="9" type="ORF">BRPE64_DCDS02690</name>
</gene>
<dbReference type="GO" id="GO:0016977">
    <property type="term" value="F:chitosanase activity"/>
    <property type="evidence" value="ECO:0007669"/>
    <property type="project" value="InterPro"/>
</dbReference>
<dbReference type="InterPro" id="IPR009939">
    <property type="entry name" value="Chitosanase_fungal"/>
</dbReference>
<feature type="signal peptide" evidence="8">
    <location>
        <begin position="1"/>
        <end position="22"/>
    </location>
</feature>
<evidence type="ECO:0000256" key="6">
    <source>
        <dbReference type="ARBA" id="ARBA00023295"/>
    </source>
</evidence>
<evidence type="ECO:0000313" key="9">
    <source>
        <dbReference type="EMBL" id="BAN27205.1"/>
    </source>
</evidence>
<dbReference type="GO" id="GO:0005576">
    <property type="term" value="C:extracellular region"/>
    <property type="evidence" value="ECO:0007669"/>
    <property type="project" value="UniProtKB-SubCell"/>
</dbReference>
<evidence type="ECO:0000256" key="2">
    <source>
        <dbReference type="ARBA" id="ARBA00022525"/>
    </source>
</evidence>
<protein>
    <recommendedName>
        <fullName evidence="11">Chitosanase (Glycosyl hydrolase group 75)</fullName>
    </recommendedName>
</protein>